<feature type="chain" id="PRO_5038442851" evidence="4">
    <location>
        <begin position="25"/>
        <end position="328"/>
    </location>
</feature>
<dbReference type="PANTHER" id="PTHR46847">
    <property type="entry name" value="D-ALLOSE-BINDING PERIPLASMIC PROTEIN-RELATED"/>
    <property type="match status" value="1"/>
</dbReference>
<dbReference type="GO" id="GO:0030313">
    <property type="term" value="C:cell envelope"/>
    <property type="evidence" value="ECO:0007669"/>
    <property type="project" value="UniProtKB-SubCell"/>
</dbReference>
<sequence>MRPSTRGRLAAAVLAGLLVLPGCAAPRDAAPSPVGEGAVPPRCGPDGSYTIGMSQANLAESFYRRQDEDVRAAAAEVPQLTVRFADAVEDNSRQVAQIEEFLRQPVDLLIVSPNEPTPLTGIVKKAFDQGVPVIVLGRDVKRDDYTALVAPDDIAIGREAGHFLAGALPDGGPVAELRGLPGSAAARDRAAGLAEALAGTSTRLVAARDADWLRDEARRMTAEILGEHPDLRGLFAHNVEMAEGAHQAAVAAGRADLPIVAVTGLTGESDGVAAVAEGRFAALVYHSTGGREAVETSRRLLVDCQPVPKRQPLPLRLVTPANVTDFIR</sequence>
<dbReference type="AlphaFoldDB" id="A0A1I6AG44"/>
<organism evidence="6 7">
    <name type="scientific">Amycolatopsis arida</name>
    <dbReference type="NCBI Taxonomy" id="587909"/>
    <lineage>
        <taxon>Bacteria</taxon>
        <taxon>Bacillati</taxon>
        <taxon>Actinomycetota</taxon>
        <taxon>Actinomycetes</taxon>
        <taxon>Pseudonocardiales</taxon>
        <taxon>Pseudonocardiaceae</taxon>
        <taxon>Amycolatopsis</taxon>
    </lineage>
</organism>
<dbReference type="SUPFAM" id="SSF53822">
    <property type="entry name" value="Periplasmic binding protein-like I"/>
    <property type="match status" value="1"/>
</dbReference>
<dbReference type="Pfam" id="PF13407">
    <property type="entry name" value="Peripla_BP_4"/>
    <property type="match status" value="1"/>
</dbReference>
<keyword evidence="3 4" id="KW-0732">Signal</keyword>
<reference evidence="7" key="1">
    <citation type="submission" date="2016-10" db="EMBL/GenBank/DDBJ databases">
        <authorList>
            <person name="Varghese N."/>
            <person name="Submissions S."/>
        </authorList>
    </citation>
    <scope>NUCLEOTIDE SEQUENCE [LARGE SCALE GENOMIC DNA]</scope>
    <source>
        <strain evidence="7">CGMCC 4.5579</strain>
    </source>
</reference>
<evidence type="ECO:0000313" key="7">
    <source>
        <dbReference type="Proteomes" id="UP000198727"/>
    </source>
</evidence>
<dbReference type="GO" id="GO:0030246">
    <property type="term" value="F:carbohydrate binding"/>
    <property type="evidence" value="ECO:0007669"/>
    <property type="project" value="UniProtKB-ARBA"/>
</dbReference>
<dbReference type="CDD" id="cd06308">
    <property type="entry name" value="PBP1_sensor_kinase-like"/>
    <property type="match status" value="1"/>
</dbReference>
<evidence type="ECO:0000256" key="1">
    <source>
        <dbReference type="ARBA" id="ARBA00004196"/>
    </source>
</evidence>
<evidence type="ECO:0000313" key="6">
    <source>
        <dbReference type="EMBL" id="SFQ67640.1"/>
    </source>
</evidence>
<comment type="similarity">
    <text evidence="2">Belongs to the bacterial solute-binding protein 2 family.</text>
</comment>
<feature type="domain" description="Periplasmic binding protein" evidence="5">
    <location>
        <begin position="51"/>
        <end position="296"/>
    </location>
</feature>
<dbReference type="InterPro" id="IPR025997">
    <property type="entry name" value="SBP_2_dom"/>
</dbReference>
<evidence type="ECO:0000256" key="2">
    <source>
        <dbReference type="ARBA" id="ARBA00007639"/>
    </source>
</evidence>
<comment type="subcellular location">
    <subcellularLocation>
        <location evidence="1">Cell envelope</location>
    </subcellularLocation>
</comment>
<evidence type="ECO:0000256" key="4">
    <source>
        <dbReference type="SAM" id="SignalP"/>
    </source>
</evidence>
<dbReference type="InterPro" id="IPR028082">
    <property type="entry name" value="Peripla_BP_I"/>
</dbReference>
<evidence type="ECO:0000259" key="5">
    <source>
        <dbReference type="Pfam" id="PF13407"/>
    </source>
</evidence>
<gene>
    <name evidence="6" type="ORF">SAMN05421810_11290</name>
</gene>
<dbReference type="Gene3D" id="3.40.50.2300">
    <property type="match status" value="2"/>
</dbReference>
<dbReference type="RefSeq" id="WP_166677641.1">
    <property type="nucleotide sequence ID" value="NZ_FOWW01000012.1"/>
</dbReference>
<accession>A0A1I6AG44</accession>
<evidence type="ECO:0000256" key="3">
    <source>
        <dbReference type="ARBA" id="ARBA00022729"/>
    </source>
</evidence>
<dbReference type="STRING" id="587909.SAMN05421810_11290"/>
<dbReference type="EMBL" id="FOWW01000012">
    <property type="protein sequence ID" value="SFQ67640.1"/>
    <property type="molecule type" value="Genomic_DNA"/>
</dbReference>
<proteinExistence type="inferred from homology"/>
<feature type="signal peptide" evidence="4">
    <location>
        <begin position="1"/>
        <end position="24"/>
    </location>
</feature>
<dbReference type="Proteomes" id="UP000198727">
    <property type="component" value="Unassembled WGS sequence"/>
</dbReference>
<dbReference type="PANTHER" id="PTHR46847:SF1">
    <property type="entry name" value="D-ALLOSE-BINDING PERIPLASMIC PROTEIN-RELATED"/>
    <property type="match status" value="1"/>
</dbReference>
<protein>
    <submittedName>
        <fullName evidence="6">Ribose transport system substrate-binding protein</fullName>
    </submittedName>
</protein>
<keyword evidence="7" id="KW-1185">Reference proteome</keyword>
<name>A0A1I6AG44_9PSEU</name>